<protein>
    <submittedName>
        <fullName evidence="2">Spherulin-2A</fullName>
    </submittedName>
</protein>
<keyword evidence="3" id="KW-1185">Reference proteome</keyword>
<feature type="chain" id="PRO_5013211636" evidence="1">
    <location>
        <begin position="25"/>
        <end position="322"/>
    </location>
</feature>
<dbReference type="SUPFAM" id="SSF56973">
    <property type="entry name" value="Aerolisin/ETX pore-forming domain"/>
    <property type="match status" value="1"/>
</dbReference>
<evidence type="ECO:0000313" key="3">
    <source>
        <dbReference type="Proteomes" id="UP000198287"/>
    </source>
</evidence>
<dbReference type="Gene3D" id="2.170.15.10">
    <property type="entry name" value="Proaerolysin, chain A, domain 3"/>
    <property type="match status" value="1"/>
</dbReference>
<reference evidence="2 3" key="1">
    <citation type="submission" date="2015-12" db="EMBL/GenBank/DDBJ databases">
        <title>The genome of Folsomia candida.</title>
        <authorList>
            <person name="Faddeeva A."/>
            <person name="Derks M.F."/>
            <person name="Anvar Y."/>
            <person name="Smit S."/>
            <person name="Van Straalen N."/>
            <person name="Roelofs D."/>
        </authorList>
    </citation>
    <scope>NUCLEOTIDE SEQUENCE [LARGE SCALE GENOMIC DNA]</scope>
    <source>
        <strain evidence="2 3">VU population</strain>
        <tissue evidence="2">Whole body</tissue>
    </source>
</reference>
<evidence type="ECO:0000256" key="1">
    <source>
        <dbReference type="SAM" id="SignalP"/>
    </source>
</evidence>
<dbReference type="Proteomes" id="UP000198287">
    <property type="component" value="Unassembled WGS sequence"/>
</dbReference>
<name>A0A226D801_FOLCA</name>
<dbReference type="EMBL" id="LNIX01000032">
    <property type="protein sequence ID" value="OXA40761.1"/>
    <property type="molecule type" value="Genomic_DNA"/>
</dbReference>
<dbReference type="AlphaFoldDB" id="A0A226D801"/>
<sequence length="322" mass="35810">MNGFTINLFLSAFCLASLTSTCRGNFAVRISPTSSTISGSHQLVITPELRRQFGIPNESDLKNGVRIDFGKTPNDAFVKSRTPWNDLYSTYGWQQVTSRMTGQLGSSLTERETTSVIATNDYTNESELNVTIRETLSHAILDSVETTWSGEVALGASHNFDIDVLFIKGSATLTLNTRIGYSNKKTQSSTVGSSTEVTLILKPKSSVTVEIVSKIGEGEARMRYNARLEGYVATNYNPKYKNHHFWGIPVTSVLRALGKPNPTIVTQTIKSSVYFTKSVVVRDRRSRAVLREFDVNNRDQVEIYEMEDGSFYVEDDQVIGVN</sequence>
<comment type="caution">
    <text evidence="2">The sequence shown here is derived from an EMBL/GenBank/DDBJ whole genome shotgun (WGS) entry which is preliminary data.</text>
</comment>
<accession>A0A226D801</accession>
<dbReference type="OrthoDB" id="7405779at2759"/>
<feature type="signal peptide" evidence="1">
    <location>
        <begin position="1"/>
        <end position="24"/>
    </location>
</feature>
<dbReference type="OMA" id="GDLYKTY"/>
<keyword evidence="1" id="KW-0732">Signal</keyword>
<evidence type="ECO:0000313" key="2">
    <source>
        <dbReference type="EMBL" id="OXA40761.1"/>
    </source>
</evidence>
<organism evidence="2 3">
    <name type="scientific">Folsomia candida</name>
    <name type="common">Springtail</name>
    <dbReference type="NCBI Taxonomy" id="158441"/>
    <lineage>
        <taxon>Eukaryota</taxon>
        <taxon>Metazoa</taxon>
        <taxon>Ecdysozoa</taxon>
        <taxon>Arthropoda</taxon>
        <taxon>Hexapoda</taxon>
        <taxon>Collembola</taxon>
        <taxon>Entomobryomorpha</taxon>
        <taxon>Isotomoidea</taxon>
        <taxon>Isotomidae</taxon>
        <taxon>Proisotominae</taxon>
        <taxon>Folsomia</taxon>
    </lineage>
</organism>
<proteinExistence type="predicted"/>
<gene>
    <name evidence="2" type="ORF">Fcan01_24472</name>
</gene>
<dbReference type="CDD" id="cd20235">
    <property type="entry name" value="PFM_spherulin-2a-like"/>
    <property type="match status" value="1"/>
</dbReference>